<evidence type="ECO:0000256" key="1">
    <source>
        <dbReference type="ARBA" id="ARBA00004123"/>
    </source>
</evidence>
<dbReference type="InParanoid" id="A8XAV4"/>
<reference evidence="4 5" key="1">
    <citation type="journal article" date="2003" name="PLoS Biol.">
        <title>The genome sequence of Caenorhabditis briggsae: a platform for comparative genomics.</title>
        <authorList>
            <person name="Stein L.D."/>
            <person name="Bao Z."/>
            <person name="Blasiar D."/>
            <person name="Blumenthal T."/>
            <person name="Brent M.R."/>
            <person name="Chen N."/>
            <person name="Chinwalla A."/>
            <person name="Clarke L."/>
            <person name="Clee C."/>
            <person name="Coghlan A."/>
            <person name="Coulson A."/>
            <person name="D'Eustachio P."/>
            <person name="Fitch D.H."/>
            <person name="Fulton L.A."/>
            <person name="Fulton R.E."/>
            <person name="Griffiths-Jones S."/>
            <person name="Harris T.W."/>
            <person name="Hillier L.W."/>
            <person name="Kamath R."/>
            <person name="Kuwabara P.E."/>
            <person name="Mardis E.R."/>
            <person name="Marra M.A."/>
            <person name="Miner T.L."/>
            <person name="Minx P."/>
            <person name="Mullikin J.C."/>
            <person name="Plumb R.W."/>
            <person name="Rogers J."/>
            <person name="Schein J.E."/>
            <person name="Sohrmann M."/>
            <person name="Spieth J."/>
            <person name="Stajich J.E."/>
            <person name="Wei C."/>
            <person name="Willey D."/>
            <person name="Wilson R.K."/>
            <person name="Durbin R."/>
            <person name="Waterston R.H."/>
        </authorList>
    </citation>
    <scope>NUCLEOTIDE SEQUENCE [LARGE SCALE GENOMIC DNA]</scope>
    <source>
        <strain evidence="4 5">AF16</strain>
    </source>
</reference>
<dbReference type="AlphaFoldDB" id="A8XAV4"/>
<dbReference type="GeneID" id="8573942"/>
<keyword evidence="2" id="KW-0539">Nucleus</keyword>
<dbReference type="PANTHER" id="PTHR15464:SF1">
    <property type="entry name" value="TRANSCRIPTION FACTOR 19"/>
    <property type="match status" value="1"/>
</dbReference>
<dbReference type="GO" id="GO:0005634">
    <property type="term" value="C:nucleus"/>
    <property type="evidence" value="ECO:0000318"/>
    <property type="project" value="GO_Central"/>
</dbReference>
<dbReference type="InterPro" id="IPR042803">
    <property type="entry name" value="TCF19"/>
</dbReference>
<feature type="compositionally biased region" description="Polar residues" evidence="3">
    <location>
        <begin position="787"/>
        <end position="803"/>
    </location>
</feature>
<feature type="compositionally biased region" description="Basic residues" evidence="3">
    <location>
        <begin position="857"/>
        <end position="867"/>
    </location>
</feature>
<name>A8XAV4_CAEBR</name>
<keyword evidence="5" id="KW-1185">Reference proteome</keyword>
<evidence type="ECO:0000313" key="6">
    <source>
        <dbReference type="WormBase" id="CBG10193a"/>
    </source>
</evidence>
<dbReference type="RefSeq" id="XP_045094246.1">
    <property type="nucleotide sequence ID" value="XM_045240706.1"/>
</dbReference>
<evidence type="ECO:0000313" key="5">
    <source>
        <dbReference type="Proteomes" id="UP000008549"/>
    </source>
</evidence>
<dbReference type="EMBL" id="HE600905">
    <property type="protein sequence ID" value="CAP29769.2"/>
    <property type="molecule type" value="Genomic_DNA"/>
</dbReference>
<proteinExistence type="predicted"/>
<organism evidence="4 5">
    <name type="scientific">Caenorhabditis briggsae</name>
    <dbReference type="NCBI Taxonomy" id="6238"/>
    <lineage>
        <taxon>Eukaryota</taxon>
        <taxon>Metazoa</taxon>
        <taxon>Ecdysozoa</taxon>
        <taxon>Nematoda</taxon>
        <taxon>Chromadorea</taxon>
        <taxon>Rhabditida</taxon>
        <taxon>Rhabditina</taxon>
        <taxon>Rhabditomorpha</taxon>
        <taxon>Rhabditoidea</taxon>
        <taxon>Rhabditidae</taxon>
        <taxon>Peloderinae</taxon>
        <taxon>Caenorhabditis</taxon>
    </lineage>
</organism>
<evidence type="ECO:0000256" key="2">
    <source>
        <dbReference type="ARBA" id="ARBA00023242"/>
    </source>
</evidence>
<dbReference type="Proteomes" id="UP000008549">
    <property type="component" value="Unassembled WGS sequence"/>
</dbReference>
<dbReference type="STRING" id="6238.A8XAV4"/>
<feature type="region of interest" description="Disordered" evidence="3">
    <location>
        <begin position="592"/>
        <end position="742"/>
    </location>
</feature>
<dbReference type="KEGG" id="cbr:CBG_10193"/>
<dbReference type="CTD" id="8573942"/>
<dbReference type="PANTHER" id="PTHR15464">
    <property type="entry name" value="TRANSCRIPTION FACTOR 19"/>
    <property type="match status" value="1"/>
</dbReference>
<feature type="compositionally biased region" description="Basic and acidic residues" evidence="3">
    <location>
        <begin position="679"/>
        <end position="693"/>
    </location>
</feature>
<dbReference type="Gene3D" id="3.30.40.10">
    <property type="entry name" value="Zinc/RING finger domain, C3HC4 (zinc finger)"/>
    <property type="match status" value="1"/>
</dbReference>
<feature type="region of interest" description="Disordered" evidence="3">
    <location>
        <begin position="779"/>
        <end position="931"/>
    </location>
</feature>
<feature type="compositionally biased region" description="Acidic residues" evidence="3">
    <location>
        <begin position="914"/>
        <end position="928"/>
    </location>
</feature>
<accession>A8XAV4</accession>
<evidence type="ECO:0000313" key="4">
    <source>
        <dbReference type="EMBL" id="CAP29769.2"/>
    </source>
</evidence>
<feature type="compositionally biased region" description="Basic and acidic residues" evidence="3">
    <location>
        <begin position="642"/>
        <end position="668"/>
    </location>
</feature>
<dbReference type="GO" id="GO:0010468">
    <property type="term" value="P:regulation of gene expression"/>
    <property type="evidence" value="ECO:0000318"/>
    <property type="project" value="GO_Central"/>
</dbReference>
<dbReference type="CDD" id="cd15517">
    <property type="entry name" value="PHD_TCF19_like"/>
    <property type="match status" value="1"/>
</dbReference>
<dbReference type="InterPro" id="IPR013083">
    <property type="entry name" value="Znf_RING/FYVE/PHD"/>
</dbReference>
<dbReference type="InterPro" id="IPR011011">
    <property type="entry name" value="Znf_FYVE_PHD"/>
</dbReference>
<dbReference type="HOGENOM" id="CLU_292085_0_0_1"/>
<sequence>MADQDLPNWPVQASVANNPNQVVHRPIPLIPQFMINGNPFMHPNIQLAPTFEANQLVTWHMHQYAQLQQQVHQQQVLHHRMLQQQTQQPQNLELVRRGILMAPSAPNVAAILGQGAPVATSQAAVLQYDPIQQILQHDPSLIPFFLQLQLQNQQVHGNVNNQVLPVSAPSAEQSPAMSASEVSNSSLSPLEGTNAIAASGLIDDSEADAASRPIDDAEANAVSQAIVSSDAIGTSEADAAPEAMDALEAIVDSEIQSPQDPSVIKSSSEHLAEIAVTNGVPKTASEERGNSKKNQKRKAEEAEMEIQLNAAYEARMADQDLPNWPVQASVANNPNQVVHRPIPLIPQFMINGNPFMHPNIQLAPTFEANQLVTWHMHQYAQLQQQVHQQQVLHHRMLQQQTQQPQNLELVRRGILMAPSAPNVAAILGQGAPVATSQAAVLQYDPIQQILQHDPSLIPFFLQLQLQNQQVHGNVNNQVLPVSAPSAEQSPAMSASEVSNSSLSPLEGTNAIAASGLIDDSEADAASRPIDDAEANAVSQAIVSSDAIGTSEADAAPEAMDALEAIVDSEIQSPQDPSVIKSSSEHLAEIAVTNGVPKTASEERGNSKKNQKRKAEEAEMEIQLNAAYEERKQETKTGMSSFLREESQKVHKEARKSKETRNEKTEGVDRSSSSTPVLEKAAEAPRNEESHGDTLETAMNSEEMKIEHGTAASPDESSTYEKAFAPTPPIGIDSAPTPLGATEGNEFSISMVDSAPSLPAIEFLQYSSKLYFLGIAMEEQEEEKTNDVQEISQDVDHTSGQNIQMEMLKSDGDKEEEEEEEEEDLKLTSRDSSQPIPILDNNMVDDDQDTSTSQSASKKAKKVHKNKKRAEDALPVKRGRPRKVKKEVSPERLRSPSFDAPRPKRSCRAKSEDVVAQEEDEVISDEEPSTSDTSYEECGVRCALQKYCFTRSPAEEVTLEWIGCSHCPRWYHVFCLKMKNEKYTNEDTGDVLDCCNAVVDGSEFARAKMGRTFRKFHGFKKGRRPAVGDVKKRKGEFKYYDYKNK</sequence>
<comment type="subcellular location">
    <subcellularLocation>
        <location evidence="1">Nucleus</location>
    </subcellularLocation>
</comment>
<feature type="compositionally biased region" description="Acidic residues" evidence="3">
    <location>
        <begin position="812"/>
        <end position="823"/>
    </location>
</feature>
<gene>
    <name evidence="4 6" type="ORF">CBG10193</name>
    <name evidence="4" type="ORF">CBG_10193</name>
</gene>
<dbReference type="WormBase" id="CBG10193a">
    <property type="protein sequence ID" value="CBP43074"/>
    <property type="gene ID" value="WBGene00031641"/>
</dbReference>
<feature type="region of interest" description="Disordered" evidence="3">
    <location>
        <begin position="277"/>
        <end position="302"/>
    </location>
</feature>
<dbReference type="SUPFAM" id="SSF57903">
    <property type="entry name" value="FYVE/PHD zinc finger"/>
    <property type="match status" value="1"/>
</dbReference>
<evidence type="ECO:0000256" key="3">
    <source>
        <dbReference type="SAM" id="MobiDB-lite"/>
    </source>
</evidence>
<reference evidence="4 5" key="2">
    <citation type="journal article" date="2011" name="PLoS Genet.">
        <title>Caenorhabditis briggsae recombinant inbred line genotypes reveal inter-strain incompatibility and the evolution of recombination.</title>
        <authorList>
            <person name="Ross J.A."/>
            <person name="Koboldt D.C."/>
            <person name="Staisch J.E."/>
            <person name="Chamberlin H.M."/>
            <person name="Gupta B.P."/>
            <person name="Miller R.D."/>
            <person name="Baird S.E."/>
            <person name="Haag E.S."/>
        </authorList>
    </citation>
    <scope>NUCLEOTIDE SEQUENCE [LARGE SCALE GENOMIC DNA]</scope>
    <source>
        <strain evidence="4 5">AF16</strain>
    </source>
</reference>
<protein>
    <submittedName>
        <fullName evidence="4">Protein CBG10193</fullName>
    </submittedName>
</protein>